<reference evidence="2" key="1">
    <citation type="submission" date="2021-01" db="EMBL/GenBank/DDBJ databases">
        <authorList>
            <person name="Corre E."/>
            <person name="Pelletier E."/>
            <person name="Niang G."/>
            <person name="Scheremetjew M."/>
            <person name="Finn R."/>
            <person name="Kale V."/>
            <person name="Holt S."/>
            <person name="Cochrane G."/>
            <person name="Meng A."/>
            <person name="Brown T."/>
            <person name="Cohen L."/>
        </authorList>
    </citation>
    <scope>NUCLEOTIDE SEQUENCE</scope>
    <source>
        <strain evidence="2">379</strain>
    </source>
</reference>
<name>A0A7S3WCL5_EMIHU</name>
<feature type="compositionally biased region" description="Basic and acidic residues" evidence="1">
    <location>
        <begin position="25"/>
        <end position="41"/>
    </location>
</feature>
<protein>
    <submittedName>
        <fullName evidence="2">Uncharacterized protein</fullName>
    </submittedName>
</protein>
<feature type="compositionally biased region" description="Basic and acidic residues" evidence="1">
    <location>
        <begin position="85"/>
        <end position="97"/>
    </location>
</feature>
<evidence type="ECO:0000256" key="1">
    <source>
        <dbReference type="SAM" id="MobiDB-lite"/>
    </source>
</evidence>
<organism evidence="2">
    <name type="scientific">Emiliania huxleyi</name>
    <name type="common">Coccolithophore</name>
    <name type="synonym">Pontosphaera huxleyi</name>
    <dbReference type="NCBI Taxonomy" id="2903"/>
    <lineage>
        <taxon>Eukaryota</taxon>
        <taxon>Haptista</taxon>
        <taxon>Haptophyta</taxon>
        <taxon>Prymnesiophyceae</taxon>
        <taxon>Isochrysidales</taxon>
        <taxon>Noelaerhabdaceae</taxon>
        <taxon>Emiliania</taxon>
    </lineage>
</organism>
<feature type="compositionally biased region" description="Basic residues" evidence="1">
    <location>
        <begin position="15"/>
        <end position="24"/>
    </location>
</feature>
<dbReference type="AlphaFoldDB" id="A0A7S3WCL5"/>
<evidence type="ECO:0000313" key="2">
    <source>
        <dbReference type="EMBL" id="CAE0549813.1"/>
    </source>
</evidence>
<accession>A0A7S3WCL5</accession>
<gene>
    <name evidence="2" type="ORF">EHUX00137_LOCUS17701</name>
</gene>
<dbReference type="EMBL" id="HBIR01023129">
    <property type="protein sequence ID" value="CAE0549813.1"/>
    <property type="molecule type" value="Transcribed_RNA"/>
</dbReference>
<sequence length="110" mass="11829">MTLPTPRLKTTGAHRGIKKQGPARRAKDERHQRLGGGERRQLRVVRQAAALATDAASYAQRHSARRECAAHQAEGEGGEEGGGGELRRVDRRGDAREGGLWAGGRMAGLP</sequence>
<feature type="compositionally biased region" description="Gly residues" evidence="1">
    <location>
        <begin position="100"/>
        <end position="110"/>
    </location>
</feature>
<feature type="region of interest" description="Disordered" evidence="1">
    <location>
        <begin position="1"/>
        <end position="41"/>
    </location>
</feature>
<proteinExistence type="predicted"/>
<feature type="region of interest" description="Disordered" evidence="1">
    <location>
        <begin position="63"/>
        <end position="110"/>
    </location>
</feature>